<organism evidence="1 2">
    <name type="scientific">Acidimicrobium ferrooxidans (strain DSM 10331 / JCM 15462 / NBRC 103882 / ICP)</name>
    <dbReference type="NCBI Taxonomy" id="525909"/>
    <lineage>
        <taxon>Bacteria</taxon>
        <taxon>Bacillati</taxon>
        <taxon>Actinomycetota</taxon>
        <taxon>Acidimicrobiia</taxon>
        <taxon>Acidimicrobiales</taxon>
        <taxon>Acidimicrobiaceae</taxon>
        <taxon>Acidimicrobium</taxon>
    </lineage>
</organism>
<sequence length="547" mass="55472">MPGGFVAALGLAALAASAPTWIGSIPVGRGAALPPEGIPSPVQPLGGMLAHAPACRWRIAAGEQGATTALNALIARVENRLTRPAALCVSGTFRQPIVVEGKWRPAALWIEPAPGTTALVAPGRLRAADVAHGVPDGTVAAVSIVGSTGVVVRGLVIDHVTAASGVTPAGIAVEVAGPKEGVRVSGCLERGSRRCGDVALVDDTVSGVRAPGDVWPPTLAACGSGSVDAYGIEVFDAATTPRAALTNVVLAGDRVADARLGQSEAIAISGDVADALVEHTSVLGVDNIGIDVEGYYGTTAHPNDVALVDDTVAAVDSWTNAGYGVRAHGRCLPTPPAAAGIYDDGATSLVIAHDRVLDTNQGVSLDTETKDHATSRIVVADTTVVDAPSLALPAGTTSAAEGADVAGSISDAGRAFDAFYVDAFGPRTSIEDVVASHDTFVNLSTFWMRRLTSQAAVIVLGGRYRSIELRSLRARSGTGPAAPIPLQFDRLPIEWSGMRLCDLAFTGGPAGTTVETPTTAATSIAGAFKGLPVPIRSAITCGGQARP</sequence>
<dbReference type="OrthoDB" id="9795486at2"/>
<dbReference type="Gene3D" id="2.160.20.10">
    <property type="entry name" value="Single-stranded right-handed beta-helix, Pectin lyase-like"/>
    <property type="match status" value="1"/>
</dbReference>
<dbReference type="EMBL" id="CP001631">
    <property type="protein sequence ID" value="ACU54833.1"/>
    <property type="molecule type" value="Genomic_DNA"/>
</dbReference>
<accession>C7M1T6</accession>
<keyword evidence="2" id="KW-1185">Reference proteome</keyword>
<dbReference type="STRING" id="525909.Afer_1929"/>
<gene>
    <name evidence="1" type="ordered locus">Afer_1929</name>
</gene>
<dbReference type="KEGG" id="afo:Afer_1929"/>
<dbReference type="InterPro" id="IPR011050">
    <property type="entry name" value="Pectin_lyase_fold/virulence"/>
</dbReference>
<dbReference type="RefSeq" id="WP_015799309.1">
    <property type="nucleotide sequence ID" value="NC_013124.1"/>
</dbReference>
<proteinExistence type="predicted"/>
<dbReference type="HOGENOM" id="CLU_497516_0_0_11"/>
<protein>
    <submittedName>
        <fullName evidence="1">Uncharacterized protein</fullName>
    </submittedName>
</protein>
<reference evidence="1 2" key="1">
    <citation type="journal article" date="2009" name="Stand. Genomic Sci.">
        <title>Complete genome sequence of Acidimicrobium ferrooxidans type strain (ICP).</title>
        <authorList>
            <person name="Clum A."/>
            <person name="Nolan M."/>
            <person name="Lang E."/>
            <person name="Glavina Del Rio T."/>
            <person name="Tice H."/>
            <person name="Copeland A."/>
            <person name="Cheng J.F."/>
            <person name="Lucas S."/>
            <person name="Chen F."/>
            <person name="Bruce D."/>
            <person name="Goodwin L."/>
            <person name="Pitluck S."/>
            <person name="Ivanova N."/>
            <person name="Mavrommatis K."/>
            <person name="Mikhailova N."/>
            <person name="Pati A."/>
            <person name="Chen A."/>
            <person name="Palaniappan K."/>
            <person name="Goker M."/>
            <person name="Spring S."/>
            <person name="Land M."/>
            <person name="Hauser L."/>
            <person name="Chang Y.J."/>
            <person name="Jeffries C.C."/>
            <person name="Chain P."/>
            <person name="Bristow J."/>
            <person name="Eisen J.A."/>
            <person name="Markowitz V."/>
            <person name="Hugenholtz P."/>
            <person name="Kyrpides N.C."/>
            <person name="Klenk H.P."/>
            <person name="Lapidus A."/>
        </authorList>
    </citation>
    <scope>NUCLEOTIDE SEQUENCE [LARGE SCALE GENOMIC DNA]</scope>
    <source>
        <strain evidence="2">DSM 10331 / JCM 15462 / NBRC 103882 / ICP</strain>
    </source>
</reference>
<dbReference type="eggNOG" id="COG5434">
    <property type="taxonomic scope" value="Bacteria"/>
</dbReference>
<dbReference type="AlphaFoldDB" id="C7M1T6"/>
<name>C7M1T6_ACIFD</name>
<evidence type="ECO:0000313" key="2">
    <source>
        <dbReference type="Proteomes" id="UP000000771"/>
    </source>
</evidence>
<evidence type="ECO:0000313" key="1">
    <source>
        <dbReference type="EMBL" id="ACU54833.1"/>
    </source>
</evidence>
<dbReference type="SUPFAM" id="SSF51126">
    <property type="entry name" value="Pectin lyase-like"/>
    <property type="match status" value="1"/>
</dbReference>
<dbReference type="Proteomes" id="UP000000771">
    <property type="component" value="Chromosome"/>
</dbReference>
<dbReference type="InterPro" id="IPR012334">
    <property type="entry name" value="Pectin_lyas_fold"/>
</dbReference>